<evidence type="ECO:0008006" key="4">
    <source>
        <dbReference type="Google" id="ProtNLM"/>
    </source>
</evidence>
<evidence type="ECO:0000313" key="3">
    <source>
        <dbReference type="Proteomes" id="UP000309215"/>
    </source>
</evidence>
<dbReference type="Proteomes" id="UP000309215">
    <property type="component" value="Unassembled WGS sequence"/>
</dbReference>
<proteinExistence type="predicted"/>
<dbReference type="OrthoDB" id="5494716at2"/>
<evidence type="ECO:0000256" key="1">
    <source>
        <dbReference type="SAM" id="SignalP"/>
    </source>
</evidence>
<gene>
    <name evidence="2" type="ORF">E8A74_23635</name>
</gene>
<organism evidence="2 3">
    <name type="scientific">Polyangium fumosum</name>
    <dbReference type="NCBI Taxonomy" id="889272"/>
    <lineage>
        <taxon>Bacteria</taxon>
        <taxon>Pseudomonadati</taxon>
        <taxon>Myxococcota</taxon>
        <taxon>Polyangia</taxon>
        <taxon>Polyangiales</taxon>
        <taxon>Polyangiaceae</taxon>
        <taxon>Polyangium</taxon>
    </lineage>
</organism>
<reference evidence="2 3" key="1">
    <citation type="submission" date="2019-04" db="EMBL/GenBank/DDBJ databases">
        <authorList>
            <person name="Li Y."/>
            <person name="Wang J."/>
        </authorList>
    </citation>
    <scope>NUCLEOTIDE SEQUENCE [LARGE SCALE GENOMIC DNA]</scope>
    <source>
        <strain evidence="2 3">DSM 14668</strain>
    </source>
</reference>
<keyword evidence="3" id="KW-1185">Reference proteome</keyword>
<accession>A0A4U1JA88</accession>
<dbReference type="EMBL" id="SSMQ01000025">
    <property type="protein sequence ID" value="TKD04356.1"/>
    <property type="molecule type" value="Genomic_DNA"/>
</dbReference>
<feature type="chain" id="PRO_5020415394" description="Outer membrane beta-barrel domain-containing protein" evidence="1">
    <location>
        <begin position="38"/>
        <end position="310"/>
    </location>
</feature>
<protein>
    <recommendedName>
        <fullName evidence="4">Outer membrane beta-barrel domain-containing protein</fullName>
    </recommendedName>
</protein>
<evidence type="ECO:0000313" key="2">
    <source>
        <dbReference type="EMBL" id="TKD04356.1"/>
    </source>
</evidence>
<keyword evidence="1" id="KW-0732">Signal</keyword>
<sequence length="310" mass="33727">MMRRFVNSLCASRLLRRGMLAALTGCAALAMSAGAEAQEIQLTGPLAGAPAVRKLRLHRAGRIEITPSASFTLLDEYQRTIMPGLRVMYHPTDWLGFGVWGGYGIQTTTSLTDELQVKAIDERNCPTDSNTATDTACKLTAVNLTRGNLAQDQLGRMQWVAAPQVTVVPFRGKLALFATLFVDTDISFFVGPAVIGVQERAPCGKDNDGNALTDRPCAAQSSFQLESRIAIAPTFGVGWNFYPTSFFGFGAEWRALPFAWNTSGFDNAGSGNDEAFPDTAVNNQDRQFRFNSMVSVNLMFSLPMKVKSSD</sequence>
<name>A0A4U1JA88_9BACT</name>
<dbReference type="AlphaFoldDB" id="A0A4U1JA88"/>
<feature type="signal peptide" evidence="1">
    <location>
        <begin position="1"/>
        <end position="37"/>
    </location>
</feature>
<dbReference type="RefSeq" id="WP_136931325.1">
    <property type="nucleotide sequence ID" value="NZ_SSMQ01000025.1"/>
</dbReference>
<comment type="caution">
    <text evidence="2">The sequence shown here is derived from an EMBL/GenBank/DDBJ whole genome shotgun (WGS) entry which is preliminary data.</text>
</comment>